<keyword evidence="1" id="KW-0244">Early protein</keyword>
<evidence type="ECO:0000256" key="2">
    <source>
        <dbReference type="ARBA" id="ARBA00034700"/>
    </source>
</evidence>
<keyword evidence="4" id="KW-1185">Reference proteome</keyword>
<comment type="similarity">
    <text evidence="2">Belongs to the orthopoxvirus OPG052 family.</text>
</comment>
<dbReference type="Proteomes" id="UP000217350">
    <property type="component" value="Segment"/>
</dbReference>
<dbReference type="Pfam" id="PF05886">
    <property type="entry name" value="Orthopox_F8"/>
    <property type="match status" value="1"/>
</dbReference>
<evidence type="ECO:0000313" key="3">
    <source>
        <dbReference type="EMBL" id="AST09237.1"/>
    </source>
</evidence>
<accession>A0A223FMN7</accession>
<gene>
    <name evidence="3" type="ORF">Murmansk-042</name>
</gene>
<dbReference type="EMBL" id="MF001304">
    <property type="protein sequence ID" value="AST09237.1"/>
    <property type="molecule type" value="Genomic_DNA"/>
</dbReference>
<proteinExistence type="inferred from homology"/>
<dbReference type="OrthoDB" id="28780at10239"/>
<organism evidence="3">
    <name type="scientific">Murmansk poxvirus</name>
    <dbReference type="NCBI Taxonomy" id="2025359"/>
    <lineage>
        <taxon>Viruses</taxon>
        <taxon>Varidnaviria</taxon>
        <taxon>Bamfordvirae</taxon>
        <taxon>Nucleocytoviricota</taxon>
        <taxon>Pokkesviricetes</taxon>
        <taxon>Chitovirales</taxon>
        <taxon>Poxviridae</taxon>
        <taxon>Chordopoxvirinae</taxon>
        <taxon>Centapoxvirus</taxon>
        <taxon>Centapoxvirus microtuspox</taxon>
        <taxon>Murmansk microtuspox virus</taxon>
    </lineage>
</organism>
<name>A0A223FMN7_9POXV</name>
<sequence length="64" mass="7645">MDRIKRTDETKKYQYHNPSYDEISKFGHSLHNIKKCTEKKEIYLKNNYPSVIISSTTDNNNHVK</sequence>
<evidence type="ECO:0000313" key="4">
    <source>
        <dbReference type="Proteomes" id="UP000217350"/>
    </source>
</evidence>
<protein>
    <submittedName>
        <fullName evidence="3">Uncharacterized protein</fullName>
    </submittedName>
</protein>
<reference evidence="3" key="1">
    <citation type="journal article" date="2017" name="Virus Genes">
        <title>Two novel poxviruses with unusual genome rearrangements: NY_014 and Murmansk.</title>
        <authorList>
            <person name="Smithson C."/>
            <person name="Meyer H."/>
            <person name="Gigante C.M."/>
            <person name="Gao J."/>
            <person name="Zhao H."/>
            <person name="Batra D."/>
            <person name="Damon I."/>
            <person name="Upton C."/>
            <person name="Li Y."/>
        </authorList>
    </citation>
    <scope>NUCLEOTIDE SEQUENCE [LARGE SCALE GENOMIC DNA]</scope>
    <source>
        <strain evidence="3">LEIV-11411</strain>
    </source>
</reference>
<dbReference type="InterPro" id="IPR008726">
    <property type="entry name" value="Poxvirus_F8"/>
</dbReference>
<evidence type="ECO:0000256" key="1">
    <source>
        <dbReference type="ARBA" id="ARBA00022518"/>
    </source>
</evidence>